<evidence type="ECO:0000256" key="2">
    <source>
        <dbReference type="ARBA" id="ARBA00023315"/>
    </source>
</evidence>
<keyword evidence="1 4" id="KW-0808">Transferase</keyword>
<dbReference type="SUPFAM" id="SSF55729">
    <property type="entry name" value="Acyl-CoA N-acyltransferases (Nat)"/>
    <property type="match status" value="1"/>
</dbReference>
<keyword evidence="5" id="KW-1185">Reference proteome</keyword>
<dbReference type="EMBL" id="CP041690">
    <property type="protein sequence ID" value="QEE22885.1"/>
    <property type="molecule type" value="Genomic_DNA"/>
</dbReference>
<dbReference type="InterPro" id="IPR000182">
    <property type="entry name" value="GNAT_dom"/>
</dbReference>
<feature type="domain" description="N-acetyltransferase" evidence="3">
    <location>
        <begin position="1"/>
        <end position="146"/>
    </location>
</feature>
<evidence type="ECO:0000313" key="5">
    <source>
        <dbReference type="Proteomes" id="UP000321062"/>
    </source>
</evidence>
<reference evidence="4 5" key="1">
    <citation type="journal article" date="2015" name="Int. J. Syst. Evol. Microbiol.">
        <title>Youhaiella tibetensis gen. nov., sp. nov., isolated from subsurface sediment.</title>
        <authorList>
            <person name="Wang Y.X."/>
            <person name="Huang F.Q."/>
            <person name="Nogi Y."/>
            <person name="Pang S.J."/>
            <person name="Wang P.K."/>
            <person name="Lv J."/>
        </authorList>
    </citation>
    <scope>NUCLEOTIDE SEQUENCE [LARGE SCALE GENOMIC DNA]</scope>
    <source>
        <strain evidence="5">fig4</strain>
    </source>
</reference>
<gene>
    <name evidence="4" type="ORF">FNA67_20295</name>
</gene>
<accession>A0A5B9DXE5</accession>
<dbReference type="InterPro" id="IPR050832">
    <property type="entry name" value="Bact_Acetyltransf"/>
</dbReference>
<dbReference type="PROSITE" id="PS51186">
    <property type="entry name" value="GNAT"/>
    <property type="match status" value="1"/>
</dbReference>
<sequence length="150" mass="16905">MADRPDWTRAVARWWHAQWGEAMGYTPEGGIAAIESLNAPEGRQAALVALVDDVPAGSVFLTDRDLQTHRHLRPWLAGLYVLPEFRGQGVGEALMAAALDRAAYFGYDATYLYTAAPDYYRKRNWQTLETVLIGEEPHAIMQFRLEEPAR</sequence>
<dbReference type="OrthoDB" id="9809751at2"/>
<dbReference type="Proteomes" id="UP000321062">
    <property type="component" value="Chromosome"/>
</dbReference>
<proteinExistence type="predicted"/>
<evidence type="ECO:0000259" key="3">
    <source>
        <dbReference type="PROSITE" id="PS51186"/>
    </source>
</evidence>
<dbReference type="KEGG" id="yti:FNA67_20295"/>
<dbReference type="GO" id="GO:0016747">
    <property type="term" value="F:acyltransferase activity, transferring groups other than amino-acyl groups"/>
    <property type="evidence" value="ECO:0007669"/>
    <property type="project" value="InterPro"/>
</dbReference>
<dbReference type="CDD" id="cd04301">
    <property type="entry name" value="NAT_SF"/>
    <property type="match status" value="1"/>
</dbReference>
<dbReference type="PANTHER" id="PTHR43877">
    <property type="entry name" value="AMINOALKYLPHOSPHONATE N-ACETYLTRANSFERASE-RELATED-RELATED"/>
    <property type="match status" value="1"/>
</dbReference>
<dbReference type="AlphaFoldDB" id="A0A5B9DXE5"/>
<dbReference type="InterPro" id="IPR016181">
    <property type="entry name" value="Acyl_CoA_acyltransferase"/>
</dbReference>
<dbReference type="Gene3D" id="3.40.630.30">
    <property type="match status" value="1"/>
</dbReference>
<keyword evidence="2" id="KW-0012">Acyltransferase</keyword>
<evidence type="ECO:0000256" key="1">
    <source>
        <dbReference type="ARBA" id="ARBA00022679"/>
    </source>
</evidence>
<dbReference type="Pfam" id="PF00583">
    <property type="entry name" value="Acetyltransf_1"/>
    <property type="match status" value="1"/>
</dbReference>
<evidence type="ECO:0000313" key="4">
    <source>
        <dbReference type="EMBL" id="QEE22885.1"/>
    </source>
</evidence>
<organism evidence="4 5">
    <name type="scientific">Paradevosia tibetensis</name>
    <dbReference type="NCBI Taxonomy" id="1447062"/>
    <lineage>
        <taxon>Bacteria</taxon>
        <taxon>Pseudomonadati</taxon>
        <taxon>Pseudomonadota</taxon>
        <taxon>Alphaproteobacteria</taxon>
        <taxon>Hyphomicrobiales</taxon>
        <taxon>Devosiaceae</taxon>
        <taxon>Paradevosia</taxon>
    </lineage>
</organism>
<name>A0A5B9DXE5_9HYPH</name>
<protein>
    <submittedName>
        <fullName evidence="4">GNAT family N-acetyltransferase</fullName>
    </submittedName>
</protein>